<organism evidence="1 2">
    <name type="scientific">Colocasia esculenta</name>
    <name type="common">Wild taro</name>
    <name type="synonym">Arum esculentum</name>
    <dbReference type="NCBI Taxonomy" id="4460"/>
    <lineage>
        <taxon>Eukaryota</taxon>
        <taxon>Viridiplantae</taxon>
        <taxon>Streptophyta</taxon>
        <taxon>Embryophyta</taxon>
        <taxon>Tracheophyta</taxon>
        <taxon>Spermatophyta</taxon>
        <taxon>Magnoliopsida</taxon>
        <taxon>Liliopsida</taxon>
        <taxon>Araceae</taxon>
        <taxon>Aroideae</taxon>
        <taxon>Colocasieae</taxon>
        <taxon>Colocasia</taxon>
    </lineage>
</organism>
<dbReference type="Proteomes" id="UP000652761">
    <property type="component" value="Unassembled WGS sequence"/>
</dbReference>
<dbReference type="AlphaFoldDB" id="A0A843VDN0"/>
<sequence>MLDYIGLLQLVVQEDEESVRFASHRQHRRDYAGKCKLPDEDAKLIEDFLDNDIVDKCLHRFSGHCGPVGWPKTQVSSLSSNAIEGRVAFLSRHPGTSRSCFHRFGSSSACAPCVACWTGVLASTGGSRWAVAS</sequence>
<gene>
    <name evidence="1" type="ORF">Taro_026716</name>
</gene>
<proteinExistence type="predicted"/>
<evidence type="ECO:0000313" key="2">
    <source>
        <dbReference type="Proteomes" id="UP000652761"/>
    </source>
</evidence>
<keyword evidence="2" id="KW-1185">Reference proteome</keyword>
<reference evidence="1" key="1">
    <citation type="submission" date="2017-07" db="EMBL/GenBank/DDBJ databases">
        <title>Taro Niue Genome Assembly and Annotation.</title>
        <authorList>
            <person name="Atibalentja N."/>
            <person name="Keating K."/>
            <person name="Fields C.J."/>
        </authorList>
    </citation>
    <scope>NUCLEOTIDE SEQUENCE</scope>
    <source>
        <strain evidence="1">Niue_2</strain>
        <tissue evidence="1">Leaf</tissue>
    </source>
</reference>
<name>A0A843VDN0_COLES</name>
<comment type="caution">
    <text evidence="1">The sequence shown here is derived from an EMBL/GenBank/DDBJ whole genome shotgun (WGS) entry which is preliminary data.</text>
</comment>
<protein>
    <submittedName>
        <fullName evidence="1">Uncharacterized protein</fullName>
    </submittedName>
</protein>
<dbReference type="EMBL" id="NMUH01001627">
    <property type="protein sequence ID" value="MQL94065.1"/>
    <property type="molecule type" value="Genomic_DNA"/>
</dbReference>
<evidence type="ECO:0000313" key="1">
    <source>
        <dbReference type="EMBL" id="MQL94065.1"/>
    </source>
</evidence>
<accession>A0A843VDN0</accession>